<organism evidence="3 4">
    <name type="scientific">Haloferax sulfurifontis</name>
    <dbReference type="NCBI Taxonomy" id="255616"/>
    <lineage>
        <taxon>Archaea</taxon>
        <taxon>Methanobacteriati</taxon>
        <taxon>Methanobacteriota</taxon>
        <taxon>Stenosarchaea group</taxon>
        <taxon>Halobacteria</taxon>
        <taxon>Halobacteriales</taxon>
        <taxon>Haloferacaceae</taxon>
        <taxon>Haloferax</taxon>
    </lineage>
</organism>
<sequence>MLYPSPVSRTAMSFVAQVEVRFRDHDSFGHVNNAVYATYCEQARVRFFEEVMDTPLSDANFVVAHLELDYRAPIEGVGTVEVEVEAGEPGGTSFPLTYTLSYEGEVVATGETVQVALDDEGRPTRVPDQWREAIADQP</sequence>
<dbReference type="PANTHER" id="PTHR31793">
    <property type="entry name" value="4-HYDROXYBENZOYL-COA THIOESTERASE FAMILY MEMBER"/>
    <property type="match status" value="1"/>
</dbReference>
<comment type="caution">
    <text evidence="3">The sequence shown here is derived from an EMBL/GenBank/DDBJ whole genome shotgun (WGS) entry which is preliminary data.</text>
</comment>
<reference evidence="3" key="2">
    <citation type="submission" date="2020-09" db="EMBL/GenBank/DDBJ databases">
        <authorList>
            <person name="Sun Q."/>
            <person name="Sedlacek I."/>
        </authorList>
    </citation>
    <scope>NUCLEOTIDE SEQUENCE</scope>
    <source>
        <strain evidence="3">CCM 7217</strain>
    </source>
</reference>
<evidence type="ECO:0000256" key="2">
    <source>
        <dbReference type="ARBA" id="ARBA00022801"/>
    </source>
</evidence>
<dbReference type="SUPFAM" id="SSF54637">
    <property type="entry name" value="Thioesterase/thiol ester dehydrase-isomerase"/>
    <property type="match status" value="1"/>
</dbReference>
<gene>
    <name evidence="3" type="ORF">GCM10007209_16440</name>
</gene>
<dbReference type="InterPro" id="IPR050563">
    <property type="entry name" value="4-hydroxybenzoyl-CoA_TE"/>
</dbReference>
<name>A0A830E6T9_9EURY</name>
<keyword evidence="2" id="KW-0378">Hydrolase</keyword>
<dbReference type="Proteomes" id="UP000646833">
    <property type="component" value="Unassembled WGS sequence"/>
</dbReference>
<dbReference type="Pfam" id="PF13279">
    <property type="entry name" value="4HBT_2"/>
    <property type="match status" value="1"/>
</dbReference>
<dbReference type="GO" id="GO:0047617">
    <property type="term" value="F:fatty acyl-CoA hydrolase activity"/>
    <property type="evidence" value="ECO:0007669"/>
    <property type="project" value="TreeGrafter"/>
</dbReference>
<dbReference type="Gene3D" id="3.10.129.10">
    <property type="entry name" value="Hotdog Thioesterase"/>
    <property type="match status" value="1"/>
</dbReference>
<dbReference type="InterPro" id="IPR029069">
    <property type="entry name" value="HotDog_dom_sf"/>
</dbReference>
<dbReference type="EMBL" id="BMCI01000003">
    <property type="protein sequence ID" value="GGC55394.1"/>
    <property type="molecule type" value="Genomic_DNA"/>
</dbReference>
<proteinExistence type="inferred from homology"/>
<dbReference type="AlphaFoldDB" id="A0A830E6T9"/>
<evidence type="ECO:0000313" key="4">
    <source>
        <dbReference type="Proteomes" id="UP000646833"/>
    </source>
</evidence>
<dbReference type="CDD" id="cd00586">
    <property type="entry name" value="4HBT"/>
    <property type="match status" value="1"/>
</dbReference>
<evidence type="ECO:0000313" key="3">
    <source>
        <dbReference type="EMBL" id="GGC55394.1"/>
    </source>
</evidence>
<protein>
    <submittedName>
        <fullName evidence="3">Thioesterase</fullName>
    </submittedName>
</protein>
<comment type="similarity">
    <text evidence="1">Belongs to the 4-hydroxybenzoyl-CoA thioesterase family.</text>
</comment>
<reference evidence="3" key="1">
    <citation type="journal article" date="2014" name="Int. J. Syst. Evol. Microbiol.">
        <title>Complete genome sequence of Corynebacterium casei LMG S-19264T (=DSM 44701T), isolated from a smear-ripened cheese.</title>
        <authorList>
            <consortium name="US DOE Joint Genome Institute (JGI-PGF)"/>
            <person name="Walter F."/>
            <person name="Albersmeier A."/>
            <person name="Kalinowski J."/>
            <person name="Ruckert C."/>
        </authorList>
    </citation>
    <scope>NUCLEOTIDE SEQUENCE</scope>
    <source>
        <strain evidence="3">CCM 7217</strain>
    </source>
</reference>
<accession>A0A830E6T9</accession>
<dbReference type="PANTHER" id="PTHR31793:SF27">
    <property type="entry name" value="NOVEL THIOESTERASE SUPERFAMILY DOMAIN AND SAPOSIN A-TYPE DOMAIN CONTAINING PROTEIN (0610012H03RIK)"/>
    <property type="match status" value="1"/>
</dbReference>
<evidence type="ECO:0000256" key="1">
    <source>
        <dbReference type="ARBA" id="ARBA00005953"/>
    </source>
</evidence>